<feature type="compositionally biased region" description="Polar residues" evidence="1">
    <location>
        <begin position="193"/>
        <end position="202"/>
    </location>
</feature>
<dbReference type="SUPFAM" id="SSF50346">
    <property type="entry name" value="PRC-barrel domain"/>
    <property type="match status" value="2"/>
</dbReference>
<sequence length="220" mass="22874">MSEAIGPAGSGSGELNQPAPGVRVSDAVGRNVVSTQTAETLGRVKHVVIDPVGQRVVALELDKTRHSGHFVHWNDITGFGEDAVTVPGIGQIVEPDPALKELAEKKRALLGKRVLATDGTQQGTCKDLEFDTGSGVVLWLLLDDGQRIPGDALLGSGDYAVMVRSPQHAETVGAAGSPGRESQQDPAGGASVAPQQVQQSGQDPKAESTVMPRPADPQQP</sequence>
<keyword evidence="4" id="KW-1185">Reference proteome</keyword>
<dbReference type="Proteomes" id="UP000562984">
    <property type="component" value="Unassembled WGS sequence"/>
</dbReference>
<evidence type="ECO:0000256" key="1">
    <source>
        <dbReference type="SAM" id="MobiDB-lite"/>
    </source>
</evidence>
<proteinExistence type="predicted"/>
<evidence type="ECO:0000259" key="2">
    <source>
        <dbReference type="Pfam" id="PF05239"/>
    </source>
</evidence>
<feature type="region of interest" description="Disordered" evidence="1">
    <location>
        <begin position="1"/>
        <end position="22"/>
    </location>
</feature>
<feature type="region of interest" description="Disordered" evidence="1">
    <location>
        <begin position="170"/>
        <end position="220"/>
    </location>
</feature>
<evidence type="ECO:0000313" key="3">
    <source>
        <dbReference type="EMBL" id="NNG35587.1"/>
    </source>
</evidence>
<dbReference type="AlphaFoldDB" id="A0A849A6B3"/>
<evidence type="ECO:0000313" key="4">
    <source>
        <dbReference type="Proteomes" id="UP000562984"/>
    </source>
</evidence>
<dbReference type="EMBL" id="JABEND010000003">
    <property type="protein sequence ID" value="NNG35587.1"/>
    <property type="molecule type" value="Genomic_DNA"/>
</dbReference>
<name>A0A849A6B3_9ACTN</name>
<dbReference type="Gene3D" id="2.30.30.240">
    <property type="entry name" value="PRC-barrel domain"/>
    <property type="match status" value="2"/>
</dbReference>
<accession>A0A849A6B3</accession>
<dbReference type="Pfam" id="PF05239">
    <property type="entry name" value="PRC"/>
    <property type="match status" value="1"/>
</dbReference>
<dbReference type="RefSeq" id="WP_171199253.1">
    <property type="nucleotide sequence ID" value="NZ_JABEND010000003.1"/>
</dbReference>
<gene>
    <name evidence="3" type="ORF">HKD39_07645</name>
</gene>
<dbReference type="InterPro" id="IPR011033">
    <property type="entry name" value="PRC_barrel-like_sf"/>
</dbReference>
<comment type="caution">
    <text evidence="3">The sequence shown here is derived from an EMBL/GenBank/DDBJ whole genome shotgun (WGS) entry which is preliminary data.</text>
</comment>
<dbReference type="InterPro" id="IPR027275">
    <property type="entry name" value="PRC-brl_dom"/>
</dbReference>
<protein>
    <recommendedName>
        <fullName evidence="2">PRC-barrel domain-containing protein</fullName>
    </recommendedName>
</protein>
<organism evidence="3 4">
    <name type="scientific">Nakamurella aerolata</name>
    <dbReference type="NCBI Taxonomy" id="1656892"/>
    <lineage>
        <taxon>Bacteria</taxon>
        <taxon>Bacillati</taxon>
        <taxon>Actinomycetota</taxon>
        <taxon>Actinomycetes</taxon>
        <taxon>Nakamurellales</taxon>
        <taxon>Nakamurellaceae</taxon>
        <taxon>Nakamurella</taxon>
    </lineage>
</organism>
<feature type="domain" description="PRC-barrel" evidence="2">
    <location>
        <begin position="22"/>
        <end position="87"/>
    </location>
</feature>
<reference evidence="3 4" key="1">
    <citation type="submission" date="2020-05" db="EMBL/GenBank/DDBJ databases">
        <title>Nakamurella sp. DB0629 isolated from air conditioner.</title>
        <authorList>
            <person name="Kim D.H."/>
            <person name="Kim D.-U."/>
        </authorList>
    </citation>
    <scope>NUCLEOTIDE SEQUENCE [LARGE SCALE GENOMIC DNA]</scope>
    <source>
        <strain evidence="3 4">DB0629</strain>
    </source>
</reference>